<keyword evidence="8 10" id="KW-0472">Membrane</keyword>
<dbReference type="PANTHER" id="PTHR11011">
    <property type="entry name" value="MALE STERILITY PROTEIN 2-RELATED"/>
    <property type="match status" value="1"/>
</dbReference>
<dbReference type="SUPFAM" id="SSF51735">
    <property type="entry name" value="NAD(P)-binding Rossmann-fold domains"/>
    <property type="match status" value="1"/>
</dbReference>
<comment type="catalytic activity">
    <reaction evidence="9 10">
        <text>a long-chain fatty acyl-CoA + 2 NADPH + 2 H(+) = a long-chain primary fatty alcohol + 2 NADP(+) + CoA</text>
        <dbReference type="Rhea" id="RHEA:52716"/>
        <dbReference type="ChEBI" id="CHEBI:15378"/>
        <dbReference type="ChEBI" id="CHEBI:57287"/>
        <dbReference type="ChEBI" id="CHEBI:57783"/>
        <dbReference type="ChEBI" id="CHEBI:58349"/>
        <dbReference type="ChEBI" id="CHEBI:77396"/>
        <dbReference type="ChEBI" id="CHEBI:83139"/>
        <dbReference type="EC" id="1.2.1.84"/>
    </reaction>
</comment>
<keyword evidence="4 10" id="KW-0812">Transmembrane</keyword>
<dbReference type="CDD" id="cd05236">
    <property type="entry name" value="FAR-N_SDR_e"/>
    <property type="match status" value="1"/>
</dbReference>
<evidence type="ECO:0000256" key="5">
    <source>
        <dbReference type="ARBA" id="ARBA00022857"/>
    </source>
</evidence>
<evidence type="ECO:0000313" key="14">
    <source>
        <dbReference type="Proteomes" id="UP000235965"/>
    </source>
</evidence>
<dbReference type="InParanoid" id="A0A2J7QWL4"/>
<evidence type="ECO:0000256" key="3">
    <source>
        <dbReference type="ARBA" id="ARBA00022516"/>
    </source>
</evidence>
<sequence length="531" mass="61205">MTTMDKKDVGLRNSNILELFQGAQVLLTGATGFMGQVLMEKLLRTCQIDKLYIIIRPKKGMTEKERLKKIFDSSLYERLQREQPNCISKVVLVTGDNEQRGLGLSKEDHALLVHRVNIIFHAAATVRFDEKLTTAVAINILGTKDMLDLAREMPHLKAFVHFSTAYSNCIMKEIDEKFYMPAMRWTEVVQLVDSLDQETTEIITPIVLGEWPNTYSFTKALAEDLIRDEARGLPIGILRPSIVVNTASEPVVAWINNVYGAAGAVTGAAIGLLKSLHCDKDIAADMVPVDMAINAALAIAWEVAQHTSENKPAQYLNTKMKTTCKNEDIIPIYNYVSSTQNPITWGEFMKLNEYAINYPSLKCIWYYFFTLNKHRFIHNIYVIFLHLLPALITDIGAKIMGKKPIMCKAYQKISKFTDVIAYFSTKQWNFHNNNVQNLWKRMSPQDKILFKFDMALLDWEVYLSSMIKGIRFYFIKDSFEHAEKAETRYQRLKYLHYTIFYSVQLMLLYVAYKIVLHYWITFKDVLLEILQ</sequence>
<dbReference type="GO" id="GO:0005777">
    <property type="term" value="C:peroxisome"/>
    <property type="evidence" value="ECO:0007669"/>
    <property type="project" value="TreeGrafter"/>
</dbReference>
<keyword evidence="14" id="KW-1185">Reference proteome</keyword>
<dbReference type="EC" id="1.2.1.84" evidence="10"/>
<dbReference type="EMBL" id="NEVH01009426">
    <property type="protein sequence ID" value="PNF32976.1"/>
    <property type="molecule type" value="Genomic_DNA"/>
</dbReference>
<evidence type="ECO:0000256" key="10">
    <source>
        <dbReference type="RuleBase" id="RU363097"/>
    </source>
</evidence>
<evidence type="ECO:0000256" key="9">
    <source>
        <dbReference type="ARBA" id="ARBA00052530"/>
    </source>
</evidence>
<reference evidence="13 14" key="1">
    <citation type="submission" date="2017-12" db="EMBL/GenBank/DDBJ databases">
        <title>Hemimetabolous genomes reveal molecular basis of termite eusociality.</title>
        <authorList>
            <person name="Harrison M.C."/>
            <person name="Jongepier E."/>
            <person name="Robertson H.M."/>
            <person name="Arning N."/>
            <person name="Bitard-Feildel T."/>
            <person name="Chao H."/>
            <person name="Childers C.P."/>
            <person name="Dinh H."/>
            <person name="Doddapaneni H."/>
            <person name="Dugan S."/>
            <person name="Gowin J."/>
            <person name="Greiner C."/>
            <person name="Han Y."/>
            <person name="Hu H."/>
            <person name="Hughes D.S.T."/>
            <person name="Huylmans A.-K."/>
            <person name="Kemena C."/>
            <person name="Kremer L.P.M."/>
            <person name="Lee S.L."/>
            <person name="Lopez-Ezquerra A."/>
            <person name="Mallet L."/>
            <person name="Monroy-Kuhn J.M."/>
            <person name="Moser A."/>
            <person name="Murali S.C."/>
            <person name="Muzny D.M."/>
            <person name="Otani S."/>
            <person name="Piulachs M.-D."/>
            <person name="Poelchau M."/>
            <person name="Qu J."/>
            <person name="Schaub F."/>
            <person name="Wada-Katsumata A."/>
            <person name="Worley K.C."/>
            <person name="Xie Q."/>
            <person name="Ylla G."/>
            <person name="Poulsen M."/>
            <person name="Gibbs R.A."/>
            <person name="Schal C."/>
            <person name="Richards S."/>
            <person name="Belles X."/>
            <person name="Korb J."/>
            <person name="Bornberg-Bauer E."/>
        </authorList>
    </citation>
    <scope>NUCLEOTIDE SEQUENCE [LARGE SCALE GENOMIC DNA]</scope>
    <source>
        <tissue evidence="13">Whole body</tissue>
    </source>
</reference>
<evidence type="ECO:0000256" key="7">
    <source>
        <dbReference type="ARBA" id="ARBA00023098"/>
    </source>
</evidence>
<dbReference type="FunFam" id="3.40.50.720:FF:000143">
    <property type="entry name" value="Fatty acyl-CoA reductase"/>
    <property type="match status" value="1"/>
</dbReference>
<dbReference type="InterPro" id="IPR033640">
    <property type="entry name" value="FAR_C"/>
</dbReference>
<dbReference type="Proteomes" id="UP000235965">
    <property type="component" value="Unassembled WGS sequence"/>
</dbReference>
<evidence type="ECO:0000259" key="11">
    <source>
        <dbReference type="Pfam" id="PF03015"/>
    </source>
</evidence>
<dbReference type="OrthoDB" id="429813at2759"/>
<dbReference type="GO" id="GO:0080019">
    <property type="term" value="F:alcohol-forming very long-chain fatty acyl-CoA reductase activity"/>
    <property type="evidence" value="ECO:0007669"/>
    <property type="project" value="InterPro"/>
</dbReference>
<dbReference type="InterPro" id="IPR026055">
    <property type="entry name" value="FAR"/>
</dbReference>
<feature type="transmembrane region" description="Helical" evidence="10">
    <location>
        <begin position="494"/>
        <end position="520"/>
    </location>
</feature>
<evidence type="ECO:0000256" key="4">
    <source>
        <dbReference type="ARBA" id="ARBA00022692"/>
    </source>
</evidence>
<dbReference type="Gene3D" id="3.40.50.720">
    <property type="entry name" value="NAD(P)-binding Rossmann-like Domain"/>
    <property type="match status" value="1"/>
</dbReference>
<evidence type="ECO:0000256" key="6">
    <source>
        <dbReference type="ARBA" id="ARBA00022989"/>
    </source>
</evidence>
<name>A0A2J7QWL4_9NEOP</name>
<organism evidence="13 14">
    <name type="scientific">Cryptotermes secundus</name>
    <dbReference type="NCBI Taxonomy" id="105785"/>
    <lineage>
        <taxon>Eukaryota</taxon>
        <taxon>Metazoa</taxon>
        <taxon>Ecdysozoa</taxon>
        <taxon>Arthropoda</taxon>
        <taxon>Hexapoda</taxon>
        <taxon>Insecta</taxon>
        <taxon>Pterygota</taxon>
        <taxon>Neoptera</taxon>
        <taxon>Polyneoptera</taxon>
        <taxon>Dictyoptera</taxon>
        <taxon>Blattodea</taxon>
        <taxon>Blattoidea</taxon>
        <taxon>Termitoidae</taxon>
        <taxon>Kalotermitidae</taxon>
        <taxon>Cryptotermitinae</taxon>
        <taxon>Cryptotermes</taxon>
    </lineage>
</organism>
<evidence type="ECO:0000256" key="1">
    <source>
        <dbReference type="ARBA" id="ARBA00004141"/>
    </source>
</evidence>
<comment type="function">
    <text evidence="10">Catalyzes the reduction of fatty acyl-CoA to fatty alcohols.</text>
</comment>
<feature type="domain" description="Thioester reductase (TE)" evidence="12">
    <location>
        <begin position="27"/>
        <end position="295"/>
    </location>
</feature>
<evidence type="ECO:0000313" key="13">
    <source>
        <dbReference type="EMBL" id="PNF32977.1"/>
    </source>
</evidence>
<feature type="domain" description="Fatty acyl-CoA reductase C-terminal" evidence="11">
    <location>
        <begin position="385"/>
        <end position="477"/>
    </location>
</feature>
<dbReference type="InterPro" id="IPR036291">
    <property type="entry name" value="NAD(P)-bd_dom_sf"/>
</dbReference>
<keyword evidence="7 10" id="KW-0443">Lipid metabolism</keyword>
<dbReference type="Pfam" id="PF03015">
    <property type="entry name" value="Sterile"/>
    <property type="match status" value="1"/>
</dbReference>
<dbReference type="STRING" id="105785.A0A2J7QWL4"/>
<keyword evidence="6 10" id="KW-1133">Transmembrane helix</keyword>
<evidence type="ECO:0000256" key="8">
    <source>
        <dbReference type="ARBA" id="ARBA00023136"/>
    </source>
</evidence>
<keyword evidence="3 10" id="KW-0444">Lipid biosynthesis</keyword>
<dbReference type="PANTHER" id="PTHR11011:SF60">
    <property type="entry name" value="FATTY ACYL-COA REDUCTASE-RELATED"/>
    <property type="match status" value="1"/>
</dbReference>
<evidence type="ECO:0000259" key="12">
    <source>
        <dbReference type="Pfam" id="PF07993"/>
    </source>
</evidence>
<proteinExistence type="inferred from homology"/>
<evidence type="ECO:0000256" key="2">
    <source>
        <dbReference type="ARBA" id="ARBA00005928"/>
    </source>
</evidence>
<dbReference type="CDD" id="cd09071">
    <property type="entry name" value="FAR_C"/>
    <property type="match status" value="1"/>
</dbReference>
<dbReference type="GO" id="GO:0016020">
    <property type="term" value="C:membrane"/>
    <property type="evidence" value="ECO:0007669"/>
    <property type="project" value="UniProtKB-SubCell"/>
</dbReference>
<keyword evidence="5 10" id="KW-0521">NADP</keyword>
<dbReference type="InterPro" id="IPR013120">
    <property type="entry name" value="FAR_NAD-bd"/>
</dbReference>
<gene>
    <name evidence="13" type="ORF">B7P43_G16614</name>
</gene>
<keyword evidence="10" id="KW-0560">Oxidoreductase</keyword>
<dbReference type="GO" id="GO:0102965">
    <property type="term" value="F:alcohol-forming long-chain fatty acyl-CoA reductase activity"/>
    <property type="evidence" value="ECO:0007669"/>
    <property type="project" value="UniProtKB-EC"/>
</dbReference>
<dbReference type="GO" id="GO:0035336">
    <property type="term" value="P:long-chain fatty-acyl-CoA metabolic process"/>
    <property type="evidence" value="ECO:0007669"/>
    <property type="project" value="TreeGrafter"/>
</dbReference>
<dbReference type="EMBL" id="NEVH01009426">
    <property type="protein sequence ID" value="PNF32977.1"/>
    <property type="molecule type" value="Genomic_DNA"/>
</dbReference>
<protein>
    <recommendedName>
        <fullName evidence="10">Fatty acyl-CoA reductase</fullName>
        <ecNumber evidence="10">1.2.1.84</ecNumber>
    </recommendedName>
</protein>
<comment type="caution">
    <text evidence="13">The sequence shown here is derived from an EMBL/GenBank/DDBJ whole genome shotgun (WGS) entry which is preliminary data.</text>
</comment>
<comment type="subcellular location">
    <subcellularLocation>
        <location evidence="1">Membrane</location>
        <topology evidence="1">Multi-pass membrane protein</topology>
    </subcellularLocation>
</comment>
<dbReference type="AlphaFoldDB" id="A0A2J7QWL4"/>
<dbReference type="Pfam" id="PF07993">
    <property type="entry name" value="NAD_binding_4"/>
    <property type="match status" value="1"/>
</dbReference>
<feature type="transmembrane region" description="Helical" evidence="10">
    <location>
        <begin position="376"/>
        <end position="397"/>
    </location>
</feature>
<comment type="similarity">
    <text evidence="2 10">Belongs to the fatty acyl-CoA reductase family.</text>
</comment>
<accession>A0A2J7QWL4</accession>